<dbReference type="SUPFAM" id="SSF56112">
    <property type="entry name" value="Protein kinase-like (PK-like)"/>
    <property type="match status" value="1"/>
</dbReference>
<keyword evidence="8" id="KW-1185">Reference proteome</keyword>
<feature type="domain" description="Protein kinase" evidence="6">
    <location>
        <begin position="22"/>
        <end position="285"/>
    </location>
</feature>
<evidence type="ECO:0000256" key="1">
    <source>
        <dbReference type="ARBA" id="ARBA00012513"/>
    </source>
</evidence>
<feature type="binding site" evidence="4">
    <location>
        <position position="52"/>
    </location>
    <ligand>
        <name>ATP</name>
        <dbReference type="ChEBI" id="CHEBI:30616"/>
    </ligand>
</feature>
<evidence type="ECO:0000313" key="7">
    <source>
        <dbReference type="EMBL" id="KAK8876009.1"/>
    </source>
</evidence>
<dbReference type="Pfam" id="PF00069">
    <property type="entry name" value="Pkinase"/>
    <property type="match status" value="1"/>
</dbReference>
<evidence type="ECO:0000259" key="6">
    <source>
        <dbReference type="PROSITE" id="PS50011"/>
    </source>
</evidence>
<keyword evidence="2 4" id="KW-0547">Nucleotide-binding</keyword>
<evidence type="ECO:0000256" key="4">
    <source>
        <dbReference type="PROSITE-ProRule" id="PRU10141"/>
    </source>
</evidence>
<dbReference type="EMBL" id="JAPFFF010000012">
    <property type="protein sequence ID" value="KAK8876009.1"/>
    <property type="molecule type" value="Genomic_DNA"/>
</dbReference>
<keyword evidence="5" id="KW-0723">Serine/threonine-protein kinase</keyword>
<dbReference type="PROSITE" id="PS00107">
    <property type="entry name" value="PROTEIN_KINASE_ATP"/>
    <property type="match status" value="1"/>
</dbReference>
<sequence>MAEDPNHPERIQFEEGKNIDRFIVYKKIGSGGYGDIYAVHDTEYGDQLCAMKVEFLCSEKQGLLDELEIMKHIQGSPYFPRLIADGEFEDFRYLVMELLGPSISTMRRALNHRHYTLYSTLKISIEMLKTIKAFHKRGYIHRDIKPGNFLIKPDANTPIVLIDFGLSETYIDPKTKKHIPPDPDAGFTGTCRYASLHAHEEKQLSRRDDLFSWFYTLIELVEGKVPWPGSRDRELTVEMKKSMKAPELCRSLTPEFCDIYKYIKSIKFKEKPKYGWIKTQIEGAIKKLNVADERYDWELLSQFKIESISLISLDFNNREVFYSSEFQPELDSSSKSSYSNPGCTAHCLIA</sequence>
<dbReference type="PROSITE" id="PS00108">
    <property type="entry name" value="PROTEIN_KINASE_ST"/>
    <property type="match status" value="1"/>
</dbReference>
<name>A0ABR2JDR9_9EUKA</name>
<evidence type="ECO:0000313" key="8">
    <source>
        <dbReference type="Proteomes" id="UP001470230"/>
    </source>
</evidence>
<dbReference type="InterPro" id="IPR008271">
    <property type="entry name" value="Ser/Thr_kinase_AS"/>
</dbReference>
<dbReference type="SMART" id="SM00220">
    <property type="entry name" value="S_TKc"/>
    <property type="match status" value="1"/>
</dbReference>
<keyword evidence="5" id="KW-0418">Kinase</keyword>
<reference evidence="7 8" key="1">
    <citation type="submission" date="2024-04" db="EMBL/GenBank/DDBJ databases">
        <title>Tritrichomonas musculus Genome.</title>
        <authorList>
            <person name="Alves-Ferreira E."/>
            <person name="Grigg M."/>
            <person name="Lorenzi H."/>
            <person name="Galac M."/>
        </authorList>
    </citation>
    <scope>NUCLEOTIDE SEQUENCE [LARGE SCALE GENOMIC DNA]</scope>
    <source>
        <strain evidence="7 8">EAF2021</strain>
    </source>
</reference>
<evidence type="ECO:0000256" key="3">
    <source>
        <dbReference type="ARBA" id="ARBA00022840"/>
    </source>
</evidence>
<organism evidence="7 8">
    <name type="scientific">Tritrichomonas musculus</name>
    <dbReference type="NCBI Taxonomy" id="1915356"/>
    <lineage>
        <taxon>Eukaryota</taxon>
        <taxon>Metamonada</taxon>
        <taxon>Parabasalia</taxon>
        <taxon>Tritrichomonadida</taxon>
        <taxon>Tritrichomonadidae</taxon>
        <taxon>Tritrichomonas</taxon>
    </lineage>
</organism>
<evidence type="ECO:0000256" key="2">
    <source>
        <dbReference type="ARBA" id="ARBA00022741"/>
    </source>
</evidence>
<comment type="caution">
    <text evidence="7">The sequence shown here is derived from an EMBL/GenBank/DDBJ whole genome shotgun (WGS) entry which is preliminary data.</text>
</comment>
<gene>
    <name evidence="7" type="ORF">M9Y10_006192</name>
</gene>
<dbReference type="InterPro" id="IPR000719">
    <property type="entry name" value="Prot_kinase_dom"/>
</dbReference>
<dbReference type="EC" id="2.7.11.1" evidence="1"/>
<evidence type="ECO:0000256" key="5">
    <source>
        <dbReference type="RuleBase" id="RU000304"/>
    </source>
</evidence>
<keyword evidence="5" id="KW-0808">Transferase</keyword>
<comment type="similarity">
    <text evidence="5">Belongs to the protein kinase superfamily.</text>
</comment>
<keyword evidence="3 4" id="KW-0067">ATP-binding</keyword>
<dbReference type="PROSITE" id="PS50011">
    <property type="entry name" value="PROTEIN_KINASE_DOM"/>
    <property type="match status" value="1"/>
</dbReference>
<dbReference type="Gene3D" id="1.10.510.10">
    <property type="entry name" value="Transferase(Phosphotransferase) domain 1"/>
    <property type="match status" value="1"/>
</dbReference>
<dbReference type="Proteomes" id="UP001470230">
    <property type="component" value="Unassembled WGS sequence"/>
</dbReference>
<accession>A0ABR2JDR9</accession>
<dbReference type="PANTHER" id="PTHR11909">
    <property type="entry name" value="CASEIN KINASE-RELATED"/>
    <property type="match status" value="1"/>
</dbReference>
<proteinExistence type="inferred from homology"/>
<protein>
    <recommendedName>
        <fullName evidence="1">non-specific serine/threonine protein kinase</fullName>
        <ecNumber evidence="1">2.7.11.1</ecNumber>
    </recommendedName>
</protein>
<dbReference type="InterPro" id="IPR050235">
    <property type="entry name" value="CK1_Ser-Thr_kinase"/>
</dbReference>
<dbReference type="InterPro" id="IPR011009">
    <property type="entry name" value="Kinase-like_dom_sf"/>
</dbReference>
<dbReference type="InterPro" id="IPR017441">
    <property type="entry name" value="Protein_kinase_ATP_BS"/>
</dbReference>